<feature type="transmembrane region" description="Helical" evidence="7">
    <location>
        <begin position="85"/>
        <end position="107"/>
    </location>
</feature>
<evidence type="ECO:0000313" key="10">
    <source>
        <dbReference type="Proteomes" id="UP000014155"/>
    </source>
</evidence>
<evidence type="ECO:0000256" key="1">
    <source>
        <dbReference type="ARBA" id="ARBA00004651"/>
    </source>
</evidence>
<reference evidence="9 10" key="1">
    <citation type="journal article" date="2013" name="Genome Announc.">
        <title>Draft Genome Sequence of the Cellulolytic, Mesophilic, Anaerobic Bacterium Clostridium termitidis Strain CT1112 (DSM 5398).</title>
        <authorList>
            <person name="Lal S."/>
            <person name="Ramachandran U."/>
            <person name="Zhang X."/>
            <person name="Munir R."/>
            <person name="Sparling R."/>
            <person name="Levin D.B."/>
        </authorList>
    </citation>
    <scope>NUCLEOTIDE SEQUENCE [LARGE SCALE GENOMIC DNA]</scope>
    <source>
        <strain evidence="9 10">CT1112</strain>
    </source>
</reference>
<evidence type="ECO:0000313" key="9">
    <source>
        <dbReference type="EMBL" id="EMS72780.1"/>
    </source>
</evidence>
<organism evidence="9 10">
    <name type="scientific">Ruminiclostridium cellobioparum subsp. termitidis CT1112</name>
    <dbReference type="NCBI Taxonomy" id="1195236"/>
    <lineage>
        <taxon>Bacteria</taxon>
        <taxon>Bacillati</taxon>
        <taxon>Bacillota</taxon>
        <taxon>Clostridia</taxon>
        <taxon>Eubacteriales</taxon>
        <taxon>Oscillospiraceae</taxon>
        <taxon>Ruminiclostridium</taxon>
    </lineage>
</organism>
<feature type="transmembrane region" description="Helical" evidence="7">
    <location>
        <begin position="280"/>
        <end position="300"/>
    </location>
</feature>
<comment type="subcellular location">
    <subcellularLocation>
        <location evidence="1 7">Cell membrane</location>
        <topology evidence="1 7">Multi-pass membrane protein</topology>
    </subcellularLocation>
</comment>
<feature type="domain" description="ABC transmembrane type-1" evidence="8">
    <location>
        <begin position="78"/>
        <end position="296"/>
    </location>
</feature>
<dbReference type="GO" id="GO:0055085">
    <property type="term" value="P:transmembrane transport"/>
    <property type="evidence" value="ECO:0007669"/>
    <property type="project" value="InterPro"/>
</dbReference>
<feature type="transmembrane region" description="Helical" evidence="7">
    <location>
        <begin position="119"/>
        <end position="139"/>
    </location>
</feature>
<keyword evidence="5 7" id="KW-1133">Transmembrane helix</keyword>
<gene>
    <name evidence="9" type="ORF">CTER_1259</name>
</gene>
<feature type="transmembrane region" description="Helical" evidence="7">
    <location>
        <begin position="228"/>
        <end position="248"/>
    </location>
</feature>
<dbReference type="InterPro" id="IPR035906">
    <property type="entry name" value="MetI-like_sf"/>
</dbReference>
<dbReference type="InterPro" id="IPR051393">
    <property type="entry name" value="ABC_transporter_permease"/>
</dbReference>
<dbReference type="PATRIC" id="fig|1195236.3.peg.1572"/>
<evidence type="ECO:0000256" key="6">
    <source>
        <dbReference type="ARBA" id="ARBA00023136"/>
    </source>
</evidence>
<dbReference type="GO" id="GO:0005886">
    <property type="term" value="C:plasma membrane"/>
    <property type="evidence" value="ECO:0007669"/>
    <property type="project" value="UniProtKB-SubCell"/>
</dbReference>
<evidence type="ECO:0000256" key="5">
    <source>
        <dbReference type="ARBA" id="ARBA00022989"/>
    </source>
</evidence>
<proteinExistence type="inferred from homology"/>
<sequence length="306" mass="34315">MNIRPEGVAGLVGNKNFRSKMESVLLSLPAFLIYSFIIIYPMVSVFYMSFFKWNGIPSSSMEFTGLRNYIAFFMDNRFYTALRNIGIFILSGFLLILPVAFFLATVIQSKLRGKRFLRTSYFFPQVISRTAIALMWYFLLYPEGGPVASLFHMIGLNTVDVNFLGSKIWAIYAITVINAWTYAGFNMLIFSAGLTSIPEEIYEAAVVDGVNPLQKLMYITVPMMKSSFQLFVINCVIGSITTFEMVYATTGGGPGSASEVFGTLLYKNAFTYNNYGYSNAIGSFLIIASFGATLILNFIFSKRDRD</sequence>
<dbReference type="Pfam" id="PF00528">
    <property type="entry name" value="BPD_transp_1"/>
    <property type="match status" value="1"/>
</dbReference>
<dbReference type="EMBL" id="AORV01000026">
    <property type="protein sequence ID" value="EMS72780.1"/>
    <property type="molecule type" value="Genomic_DNA"/>
</dbReference>
<dbReference type="PROSITE" id="PS50928">
    <property type="entry name" value="ABC_TM1"/>
    <property type="match status" value="1"/>
</dbReference>
<evidence type="ECO:0000256" key="3">
    <source>
        <dbReference type="ARBA" id="ARBA00022475"/>
    </source>
</evidence>
<keyword evidence="10" id="KW-1185">Reference proteome</keyword>
<dbReference type="InterPro" id="IPR000515">
    <property type="entry name" value="MetI-like"/>
</dbReference>
<accession>S0FKQ0</accession>
<keyword evidence="4 7" id="KW-0812">Transmembrane</keyword>
<dbReference type="PANTHER" id="PTHR30193">
    <property type="entry name" value="ABC TRANSPORTER PERMEASE PROTEIN"/>
    <property type="match status" value="1"/>
</dbReference>
<feature type="transmembrane region" description="Helical" evidence="7">
    <location>
        <begin position="169"/>
        <end position="190"/>
    </location>
</feature>
<dbReference type="AlphaFoldDB" id="S0FKQ0"/>
<evidence type="ECO:0000259" key="8">
    <source>
        <dbReference type="PROSITE" id="PS50928"/>
    </source>
</evidence>
<evidence type="ECO:0000256" key="2">
    <source>
        <dbReference type="ARBA" id="ARBA00022448"/>
    </source>
</evidence>
<keyword evidence="3" id="KW-1003">Cell membrane</keyword>
<dbReference type="Proteomes" id="UP000014155">
    <property type="component" value="Unassembled WGS sequence"/>
</dbReference>
<name>S0FKQ0_RUMCE</name>
<dbReference type="SUPFAM" id="SSF161098">
    <property type="entry name" value="MetI-like"/>
    <property type="match status" value="1"/>
</dbReference>
<protein>
    <submittedName>
        <fullName evidence="9">Sugar ABC transporter permease</fullName>
    </submittedName>
</protein>
<dbReference type="STRING" id="1195236.CTER_1259"/>
<dbReference type="CDD" id="cd06261">
    <property type="entry name" value="TM_PBP2"/>
    <property type="match status" value="1"/>
</dbReference>
<dbReference type="PANTHER" id="PTHR30193:SF37">
    <property type="entry name" value="INNER MEMBRANE ABC TRANSPORTER PERMEASE PROTEIN YCJO"/>
    <property type="match status" value="1"/>
</dbReference>
<dbReference type="eggNOG" id="COG1175">
    <property type="taxonomic scope" value="Bacteria"/>
</dbReference>
<evidence type="ECO:0000256" key="4">
    <source>
        <dbReference type="ARBA" id="ARBA00022692"/>
    </source>
</evidence>
<feature type="transmembrane region" description="Helical" evidence="7">
    <location>
        <begin position="24"/>
        <end position="50"/>
    </location>
</feature>
<comment type="similarity">
    <text evidence="7">Belongs to the binding-protein-dependent transport system permease family.</text>
</comment>
<comment type="caution">
    <text evidence="9">The sequence shown here is derived from an EMBL/GenBank/DDBJ whole genome shotgun (WGS) entry which is preliminary data.</text>
</comment>
<keyword evidence="2 7" id="KW-0813">Transport</keyword>
<dbReference type="Gene3D" id="1.10.3720.10">
    <property type="entry name" value="MetI-like"/>
    <property type="match status" value="1"/>
</dbReference>
<keyword evidence="6 7" id="KW-0472">Membrane</keyword>
<evidence type="ECO:0000256" key="7">
    <source>
        <dbReference type="RuleBase" id="RU363032"/>
    </source>
</evidence>